<comment type="caution">
    <text evidence="7">The sequence shown here is derived from an EMBL/GenBank/DDBJ whole genome shotgun (WGS) entry which is preliminary data.</text>
</comment>
<evidence type="ECO:0000313" key="8">
    <source>
        <dbReference type="Proteomes" id="UP000029015"/>
    </source>
</evidence>
<evidence type="ECO:0000256" key="1">
    <source>
        <dbReference type="ARBA" id="ARBA00023015"/>
    </source>
</evidence>
<dbReference type="EMBL" id="JGYK01000001">
    <property type="protein sequence ID" value="KFI40646.1"/>
    <property type="molecule type" value="Genomic_DNA"/>
</dbReference>
<feature type="DNA-binding region" description="H-T-H motif" evidence="4">
    <location>
        <begin position="79"/>
        <end position="98"/>
    </location>
</feature>
<gene>
    <name evidence="7" type="ORF">BACT_1350</name>
</gene>
<dbReference type="Proteomes" id="UP000029015">
    <property type="component" value="Unassembled WGS sequence"/>
</dbReference>
<feature type="domain" description="HTH tetR-type" evidence="6">
    <location>
        <begin position="56"/>
        <end position="116"/>
    </location>
</feature>
<dbReference type="GO" id="GO:0003700">
    <property type="term" value="F:DNA-binding transcription factor activity"/>
    <property type="evidence" value="ECO:0007669"/>
    <property type="project" value="TreeGrafter"/>
</dbReference>
<evidence type="ECO:0000256" key="3">
    <source>
        <dbReference type="ARBA" id="ARBA00023163"/>
    </source>
</evidence>
<protein>
    <submittedName>
        <fullName evidence="7">TetR-type transcriptional regulator</fullName>
    </submittedName>
</protein>
<keyword evidence="8" id="KW-1185">Reference proteome</keyword>
<name>A0A086Z296_9BIFI</name>
<dbReference type="InterPro" id="IPR001647">
    <property type="entry name" value="HTH_TetR"/>
</dbReference>
<dbReference type="AlphaFoldDB" id="A0A086Z296"/>
<organism evidence="7 8">
    <name type="scientific">Bifidobacterium actinocoloniiforme DSM 22766</name>
    <dbReference type="NCBI Taxonomy" id="1437605"/>
    <lineage>
        <taxon>Bacteria</taxon>
        <taxon>Bacillati</taxon>
        <taxon>Actinomycetota</taxon>
        <taxon>Actinomycetes</taxon>
        <taxon>Bifidobacteriales</taxon>
        <taxon>Bifidobacteriaceae</taxon>
        <taxon>Bifidobacterium</taxon>
    </lineage>
</organism>
<dbReference type="PROSITE" id="PS50977">
    <property type="entry name" value="HTH_TETR_2"/>
    <property type="match status" value="1"/>
</dbReference>
<dbReference type="Pfam" id="PF00440">
    <property type="entry name" value="TetR_N"/>
    <property type="match status" value="1"/>
</dbReference>
<accession>A0A086Z296</accession>
<dbReference type="SUPFAM" id="SSF46689">
    <property type="entry name" value="Homeodomain-like"/>
    <property type="match status" value="1"/>
</dbReference>
<dbReference type="Gene3D" id="1.10.357.10">
    <property type="entry name" value="Tetracycline Repressor, domain 2"/>
    <property type="match status" value="1"/>
</dbReference>
<dbReference type="eggNOG" id="COG1309">
    <property type="taxonomic scope" value="Bacteria"/>
</dbReference>
<keyword evidence="2 4" id="KW-0238">DNA-binding</keyword>
<evidence type="ECO:0000256" key="4">
    <source>
        <dbReference type="PROSITE-ProRule" id="PRU00335"/>
    </source>
</evidence>
<keyword evidence="3" id="KW-0804">Transcription</keyword>
<reference evidence="7 8" key="1">
    <citation type="submission" date="2014-03" db="EMBL/GenBank/DDBJ databases">
        <title>Genomics of Bifidobacteria.</title>
        <authorList>
            <person name="Ventura M."/>
            <person name="Milani C."/>
            <person name="Lugli G.A."/>
        </authorList>
    </citation>
    <scope>NUCLEOTIDE SEQUENCE [LARGE SCALE GENOMIC DNA]</scope>
    <source>
        <strain evidence="7 8">DSM 22766</strain>
    </source>
</reference>
<keyword evidence="1" id="KW-0805">Transcription regulation</keyword>
<dbReference type="PANTHER" id="PTHR30055:SF234">
    <property type="entry name" value="HTH-TYPE TRANSCRIPTIONAL REGULATOR BETI"/>
    <property type="match status" value="1"/>
</dbReference>
<evidence type="ECO:0000256" key="5">
    <source>
        <dbReference type="SAM" id="MobiDB-lite"/>
    </source>
</evidence>
<dbReference type="STRING" id="1437605.AB656_05080"/>
<feature type="region of interest" description="Disordered" evidence="5">
    <location>
        <begin position="33"/>
        <end position="58"/>
    </location>
</feature>
<evidence type="ECO:0000256" key="2">
    <source>
        <dbReference type="ARBA" id="ARBA00023125"/>
    </source>
</evidence>
<feature type="compositionally biased region" description="Basic residues" evidence="5">
    <location>
        <begin position="47"/>
        <end position="58"/>
    </location>
</feature>
<evidence type="ECO:0000313" key="7">
    <source>
        <dbReference type="EMBL" id="KFI40646.1"/>
    </source>
</evidence>
<proteinExistence type="predicted"/>
<sequence length="260" mass="29304">MQSGRGGWRATLQARNDWAGALVSIVMSKSDEGLDTPENNAANHGPINRHRRMSPDRRRRQIAQEAAKLIAYYGSYGVSMQTIADAVGLTLPGLYHYVRNREELLALIIETYYDAGAFSFETSLPASELTTLEVGKDGQGRQLYSLPRYLAGIVKVNSQRLELVMLFMRLAIEAHDPRHPAHDYYQARHAKMLDFMDSIPWKLPERYQGEQAFHGLIRTVYCTMDGVQVQALTNPDDDIMGLWANAEPVLFPSPEWDGCC</sequence>
<dbReference type="InterPro" id="IPR050109">
    <property type="entry name" value="HTH-type_TetR-like_transc_reg"/>
</dbReference>
<dbReference type="InterPro" id="IPR009057">
    <property type="entry name" value="Homeodomain-like_sf"/>
</dbReference>
<dbReference type="GO" id="GO:0000976">
    <property type="term" value="F:transcription cis-regulatory region binding"/>
    <property type="evidence" value="ECO:0007669"/>
    <property type="project" value="TreeGrafter"/>
</dbReference>
<evidence type="ECO:0000259" key="6">
    <source>
        <dbReference type="PROSITE" id="PS50977"/>
    </source>
</evidence>
<dbReference type="PANTHER" id="PTHR30055">
    <property type="entry name" value="HTH-TYPE TRANSCRIPTIONAL REGULATOR RUTR"/>
    <property type="match status" value="1"/>
</dbReference>